<accession>A0AAW4XKR9</accession>
<organism evidence="1 2">
    <name type="scientific">Rhodococcus rhodochrous</name>
    <dbReference type="NCBI Taxonomy" id="1829"/>
    <lineage>
        <taxon>Bacteria</taxon>
        <taxon>Bacillati</taxon>
        <taxon>Actinomycetota</taxon>
        <taxon>Actinomycetes</taxon>
        <taxon>Mycobacteriales</taxon>
        <taxon>Nocardiaceae</taxon>
        <taxon>Rhodococcus</taxon>
    </lineage>
</organism>
<name>A0AAW4XKR9_RHORH</name>
<evidence type="ECO:0000313" key="1">
    <source>
        <dbReference type="EMBL" id="MCD2113501.1"/>
    </source>
</evidence>
<dbReference type="AlphaFoldDB" id="A0AAW4XKR9"/>
<reference evidence="1" key="1">
    <citation type="submission" date="2021-11" db="EMBL/GenBank/DDBJ databases">
        <title>Development of a sustainable strategy for remediation of hydrocarbon-contaminated territories based on the waste exchange concept.</title>
        <authorList>
            <person name="Elkin A."/>
        </authorList>
    </citation>
    <scope>NUCLEOTIDE SEQUENCE</scope>
    <source>
        <strain evidence="1">IEGM 757</strain>
    </source>
</reference>
<dbReference type="RefSeq" id="WP_230791850.1">
    <property type="nucleotide sequence ID" value="NZ_JAJNCO010000012.1"/>
</dbReference>
<sequence length="130" mass="14758">MACPSQPVRTGLDPQLAAAFSGHPHLLEDCRIEINEDQMWVLFPESDFVVRTRPVEGSDHAVRLKFSVAVRAPEPSLETWWDKWSVTTDRDNQVAVVRREILAGRREILQMLEDRFDVRSSVANSVSIGD</sequence>
<proteinExistence type="predicted"/>
<evidence type="ECO:0000313" key="2">
    <source>
        <dbReference type="Proteomes" id="UP001198630"/>
    </source>
</evidence>
<comment type="caution">
    <text evidence="1">The sequence shown here is derived from an EMBL/GenBank/DDBJ whole genome shotgun (WGS) entry which is preliminary data.</text>
</comment>
<gene>
    <name evidence="1" type="ORF">LQ384_20530</name>
</gene>
<protein>
    <submittedName>
        <fullName evidence="1">Uncharacterized protein</fullName>
    </submittedName>
</protein>
<dbReference type="Proteomes" id="UP001198630">
    <property type="component" value="Unassembled WGS sequence"/>
</dbReference>
<dbReference type="EMBL" id="JAJNCO010000012">
    <property type="protein sequence ID" value="MCD2113501.1"/>
    <property type="molecule type" value="Genomic_DNA"/>
</dbReference>